<feature type="region of interest" description="Disordered" evidence="1">
    <location>
        <begin position="101"/>
        <end position="125"/>
    </location>
</feature>
<keyword evidence="4" id="KW-1185">Reference proteome</keyword>
<dbReference type="Proteomes" id="UP000297716">
    <property type="component" value="Unassembled WGS sequence"/>
</dbReference>
<evidence type="ECO:0000313" key="3">
    <source>
        <dbReference type="EMBL" id="TGJ80185.1"/>
    </source>
</evidence>
<keyword evidence="2" id="KW-1133">Transmembrane helix</keyword>
<proteinExistence type="predicted"/>
<sequence length="146" mass="15969">MSTPNKFSNPDVPACDCLRLYANCLIIGPLQAIFCLPCVCCARAHKDHEKQRQIDGISQTKGHREREESQATVEDQPSQQPDMTMLLDASKPKDQWPAEWAHGHAKQESNGVKGDGTRAAEVEGTGDRTVKDKLADGVLTISTALL</sequence>
<dbReference type="AlphaFoldDB" id="A0A4Z0YLW3"/>
<reference evidence="3 4" key="1">
    <citation type="submission" date="2019-03" db="EMBL/GenBank/DDBJ databases">
        <title>Draft genome sequence of Xylaria hypoxylon DSM 108379, a ubiquitous saprotrophic-parasitic fungi on hardwood.</title>
        <authorList>
            <person name="Buettner E."/>
            <person name="Leonhardt S."/>
            <person name="Gebauer A.M."/>
            <person name="Liers C."/>
            <person name="Hofrichter M."/>
            <person name="Kellner H."/>
        </authorList>
    </citation>
    <scope>NUCLEOTIDE SEQUENCE [LARGE SCALE GENOMIC DNA]</scope>
    <source>
        <strain evidence="3 4">DSM 108379</strain>
    </source>
</reference>
<organism evidence="3 4">
    <name type="scientific">Xylaria hypoxylon</name>
    <dbReference type="NCBI Taxonomy" id="37992"/>
    <lineage>
        <taxon>Eukaryota</taxon>
        <taxon>Fungi</taxon>
        <taxon>Dikarya</taxon>
        <taxon>Ascomycota</taxon>
        <taxon>Pezizomycotina</taxon>
        <taxon>Sordariomycetes</taxon>
        <taxon>Xylariomycetidae</taxon>
        <taxon>Xylariales</taxon>
        <taxon>Xylariaceae</taxon>
        <taxon>Xylaria</taxon>
    </lineage>
</organism>
<protein>
    <submittedName>
        <fullName evidence="3">Uncharacterized protein</fullName>
    </submittedName>
</protein>
<comment type="caution">
    <text evidence="3">The sequence shown here is derived from an EMBL/GenBank/DDBJ whole genome shotgun (WGS) entry which is preliminary data.</text>
</comment>
<keyword evidence="2" id="KW-0812">Transmembrane</keyword>
<feature type="transmembrane region" description="Helical" evidence="2">
    <location>
        <begin position="20"/>
        <end position="42"/>
    </location>
</feature>
<name>A0A4Z0YLW3_9PEZI</name>
<feature type="region of interest" description="Disordered" evidence="1">
    <location>
        <begin position="47"/>
        <end position="84"/>
    </location>
</feature>
<keyword evidence="2" id="KW-0472">Membrane</keyword>
<feature type="compositionally biased region" description="Polar residues" evidence="1">
    <location>
        <begin position="70"/>
        <end position="82"/>
    </location>
</feature>
<feature type="compositionally biased region" description="Basic and acidic residues" evidence="1">
    <location>
        <begin position="115"/>
        <end position="125"/>
    </location>
</feature>
<evidence type="ECO:0000313" key="4">
    <source>
        <dbReference type="Proteomes" id="UP000297716"/>
    </source>
</evidence>
<gene>
    <name evidence="3" type="ORF">E0Z10_g8586</name>
</gene>
<accession>A0A4Z0YLW3</accession>
<dbReference type="OrthoDB" id="4685419at2759"/>
<evidence type="ECO:0000256" key="1">
    <source>
        <dbReference type="SAM" id="MobiDB-lite"/>
    </source>
</evidence>
<evidence type="ECO:0000256" key="2">
    <source>
        <dbReference type="SAM" id="Phobius"/>
    </source>
</evidence>
<dbReference type="EMBL" id="SKBN01000236">
    <property type="protein sequence ID" value="TGJ80185.1"/>
    <property type="molecule type" value="Genomic_DNA"/>
</dbReference>